<evidence type="ECO:0000313" key="6">
    <source>
        <dbReference type="WBParaSite" id="nRc.2.0.1.t32992-RA"/>
    </source>
</evidence>
<comment type="similarity">
    <text evidence="1">Belongs to the NATD1 family.</text>
</comment>
<dbReference type="SUPFAM" id="SSF55729">
    <property type="entry name" value="Acyl-CoA N-acyltransferases (Nat)"/>
    <property type="match status" value="1"/>
</dbReference>
<dbReference type="PROSITE" id="PS51729">
    <property type="entry name" value="GNAT_YJDJ"/>
    <property type="match status" value="1"/>
</dbReference>
<dbReference type="Pfam" id="PF14542">
    <property type="entry name" value="Acetyltransf_CG"/>
    <property type="match status" value="1"/>
</dbReference>
<proteinExistence type="inferred from homology"/>
<evidence type="ECO:0000256" key="3">
    <source>
        <dbReference type="ARBA" id="ARBA00031876"/>
    </source>
</evidence>
<name>A0A915K459_ROMCU</name>
<reference evidence="6" key="1">
    <citation type="submission" date="2022-11" db="UniProtKB">
        <authorList>
            <consortium name="WormBaseParasite"/>
        </authorList>
    </citation>
    <scope>IDENTIFICATION</scope>
</reference>
<evidence type="ECO:0000259" key="4">
    <source>
        <dbReference type="PROSITE" id="PS51729"/>
    </source>
</evidence>
<dbReference type="InterPro" id="IPR031165">
    <property type="entry name" value="GNAT_YJDJ"/>
</dbReference>
<evidence type="ECO:0000256" key="2">
    <source>
        <dbReference type="ARBA" id="ARBA00020243"/>
    </source>
</evidence>
<keyword evidence="5" id="KW-1185">Reference proteome</keyword>
<evidence type="ECO:0000256" key="1">
    <source>
        <dbReference type="ARBA" id="ARBA00006233"/>
    </source>
</evidence>
<protein>
    <recommendedName>
        <fullName evidence="2">Protein NATD1</fullName>
    </recommendedName>
    <alternativeName>
        <fullName evidence="3">N-acetyltransferase domain-containing protein 1</fullName>
    </alternativeName>
</protein>
<dbReference type="AlphaFoldDB" id="A0A915K459"/>
<feature type="domain" description="N-acetyltransferase" evidence="4">
    <location>
        <begin position="44"/>
        <end position="135"/>
    </location>
</feature>
<accession>A0A915K459</accession>
<sequence>MIDFFTSFTIIRSLFLLSRTPKSLQKDQDQIKRHRLSFLMGEVLHDEKLNQFYVKFEDGSKAQLDYKPVRGKQALDLYHTEVPEKHRKNGVAEKLVTTAFDFAADKNFKIIPTCEYVQRFVKKHGQVMKYAKLILKP</sequence>
<dbReference type="PANTHER" id="PTHR31435:SF9">
    <property type="entry name" value="PROTEIN NATD1"/>
    <property type="match status" value="1"/>
</dbReference>
<dbReference type="PANTHER" id="PTHR31435">
    <property type="entry name" value="PROTEIN NATD1"/>
    <property type="match status" value="1"/>
</dbReference>
<dbReference type="InterPro" id="IPR045057">
    <property type="entry name" value="Gcn5-rel_NAT"/>
</dbReference>
<organism evidence="5 6">
    <name type="scientific">Romanomermis culicivorax</name>
    <name type="common">Nematode worm</name>
    <dbReference type="NCBI Taxonomy" id="13658"/>
    <lineage>
        <taxon>Eukaryota</taxon>
        <taxon>Metazoa</taxon>
        <taxon>Ecdysozoa</taxon>
        <taxon>Nematoda</taxon>
        <taxon>Enoplea</taxon>
        <taxon>Dorylaimia</taxon>
        <taxon>Mermithida</taxon>
        <taxon>Mermithoidea</taxon>
        <taxon>Mermithidae</taxon>
        <taxon>Romanomermis</taxon>
    </lineage>
</organism>
<dbReference type="Gene3D" id="3.40.630.30">
    <property type="match status" value="1"/>
</dbReference>
<dbReference type="InterPro" id="IPR016181">
    <property type="entry name" value="Acyl_CoA_acyltransferase"/>
</dbReference>
<evidence type="ECO:0000313" key="5">
    <source>
        <dbReference type="Proteomes" id="UP000887565"/>
    </source>
</evidence>
<dbReference type="Proteomes" id="UP000887565">
    <property type="component" value="Unplaced"/>
</dbReference>
<dbReference type="WBParaSite" id="nRc.2.0.1.t32992-RA">
    <property type="protein sequence ID" value="nRc.2.0.1.t32992-RA"/>
    <property type="gene ID" value="nRc.2.0.1.g32992"/>
</dbReference>